<evidence type="ECO:0000256" key="1">
    <source>
        <dbReference type="SAM" id="MobiDB-lite"/>
    </source>
</evidence>
<feature type="compositionally biased region" description="Basic residues" evidence="1">
    <location>
        <begin position="62"/>
        <end position="73"/>
    </location>
</feature>
<dbReference type="AlphaFoldDB" id="A0A3S4IWU0"/>
<feature type="region of interest" description="Disordered" evidence="1">
    <location>
        <begin position="1"/>
        <end position="83"/>
    </location>
</feature>
<evidence type="ECO:0000313" key="3">
    <source>
        <dbReference type="Proteomes" id="UP000275777"/>
    </source>
</evidence>
<proteinExistence type="predicted"/>
<gene>
    <name evidence="2" type="ORF">NCTC9695_00792</name>
</gene>
<accession>A0A3S4IWU0</accession>
<dbReference type="EMBL" id="LR134182">
    <property type="protein sequence ID" value="VEB40393.1"/>
    <property type="molecule type" value="Genomic_DNA"/>
</dbReference>
<protein>
    <submittedName>
        <fullName evidence="2">Uncharacterized protein</fullName>
    </submittedName>
</protein>
<feature type="region of interest" description="Disordered" evidence="1">
    <location>
        <begin position="171"/>
        <end position="253"/>
    </location>
</feature>
<feature type="compositionally biased region" description="Low complexity" evidence="1">
    <location>
        <begin position="22"/>
        <end position="47"/>
    </location>
</feature>
<evidence type="ECO:0000313" key="2">
    <source>
        <dbReference type="EMBL" id="VEB40393.1"/>
    </source>
</evidence>
<sequence>MSLSAVAPRRSAASMPDEMASRTRLSAAASAARSAASPAPCSGSGISKASSRTTRRWPGPARRPRRRDIRRPVRGPQPRHGGMAGLAAGLQRLDHVGQRRVGVMAAGDDCDAVVLRHAQAHQRYHAAALARLPANSMNTSASRRLAACCTSADAARAGRLVAHCGLAAALRPPADSRGRRPREPPGSGSANGRFEQAFGTAGKTELLGIGDDHHGLQRRRRRATASRSTSISGWQPSPCRRRPPADGSRGPPA</sequence>
<reference evidence="2 3" key="1">
    <citation type="submission" date="2018-12" db="EMBL/GenBank/DDBJ databases">
        <authorList>
            <consortium name="Pathogen Informatics"/>
        </authorList>
    </citation>
    <scope>NUCLEOTIDE SEQUENCE [LARGE SCALE GENOMIC DNA]</scope>
    <source>
        <strain evidence="2 3">NCTC9695</strain>
    </source>
</reference>
<organism evidence="2 3">
    <name type="scientific">Chromobacterium violaceum</name>
    <dbReference type="NCBI Taxonomy" id="536"/>
    <lineage>
        <taxon>Bacteria</taxon>
        <taxon>Pseudomonadati</taxon>
        <taxon>Pseudomonadota</taxon>
        <taxon>Betaproteobacteria</taxon>
        <taxon>Neisseriales</taxon>
        <taxon>Chromobacteriaceae</taxon>
        <taxon>Chromobacterium</taxon>
    </lineage>
</organism>
<dbReference type="Proteomes" id="UP000275777">
    <property type="component" value="Chromosome"/>
</dbReference>
<name>A0A3S4IWU0_CHRVL</name>
<feature type="compositionally biased region" description="Basic and acidic residues" evidence="1">
    <location>
        <begin position="174"/>
        <end position="183"/>
    </location>
</feature>